<keyword evidence="3" id="KW-1185">Reference proteome</keyword>
<dbReference type="Proteomes" id="UP001274830">
    <property type="component" value="Unassembled WGS sequence"/>
</dbReference>
<name>A0AAE0WL10_9PEZI</name>
<comment type="caution">
    <text evidence="2">The sequence shown here is derived from an EMBL/GenBank/DDBJ whole genome shotgun (WGS) entry which is preliminary data.</text>
</comment>
<gene>
    <name evidence="2" type="ORF">LTR78_006567</name>
</gene>
<reference evidence="2" key="1">
    <citation type="submission" date="2023-07" db="EMBL/GenBank/DDBJ databases">
        <title>Black Yeasts Isolated from many extreme environments.</title>
        <authorList>
            <person name="Coleine C."/>
            <person name="Stajich J.E."/>
            <person name="Selbmann L."/>
        </authorList>
    </citation>
    <scope>NUCLEOTIDE SEQUENCE</scope>
    <source>
        <strain evidence="2">CCFEE 5485</strain>
    </source>
</reference>
<feature type="compositionally biased region" description="Basic and acidic residues" evidence="1">
    <location>
        <begin position="169"/>
        <end position="185"/>
    </location>
</feature>
<proteinExistence type="predicted"/>
<accession>A0AAE0WL10</accession>
<dbReference type="AlphaFoldDB" id="A0AAE0WL10"/>
<evidence type="ECO:0000313" key="3">
    <source>
        <dbReference type="Proteomes" id="UP001274830"/>
    </source>
</evidence>
<sequence length="200" mass="21938">MQQEAYTVPPVCHELRGKDSSSHTSTSSRHSQKQAINSVASYWSNEGISTSFTPKICPFTRVIPSSKLSSRISLAKIHHEVNKCLPITATPATYAFQRTTTSRHPPKMSTCPHAAGPDCMRIMPKSHESDPLLATDSKPIGYTKSSGQPTYEDGLGMQSIRNEQAEANGEEKPYPNWDKSMDELQKNIGRMGGAADEGED</sequence>
<organism evidence="2 3">
    <name type="scientific">Recurvomyces mirabilis</name>
    <dbReference type="NCBI Taxonomy" id="574656"/>
    <lineage>
        <taxon>Eukaryota</taxon>
        <taxon>Fungi</taxon>
        <taxon>Dikarya</taxon>
        <taxon>Ascomycota</taxon>
        <taxon>Pezizomycotina</taxon>
        <taxon>Dothideomycetes</taxon>
        <taxon>Dothideomycetidae</taxon>
        <taxon>Mycosphaerellales</taxon>
        <taxon>Teratosphaeriaceae</taxon>
        <taxon>Recurvomyces</taxon>
    </lineage>
</organism>
<dbReference type="EMBL" id="JAUTXT010000024">
    <property type="protein sequence ID" value="KAK3673662.1"/>
    <property type="molecule type" value="Genomic_DNA"/>
</dbReference>
<evidence type="ECO:0000256" key="1">
    <source>
        <dbReference type="SAM" id="MobiDB-lite"/>
    </source>
</evidence>
<feature type="region of interest" description="Disordered" evidence="1">
    <location>
        <begin position="1"/>
        <end position="33"/>
    </location>
</feature>
<protein>
    <submittedName>
        <fullName evidence="2">Uncharacterized protein</fullName>
    </submittedName>
</protein>
<feature type="region of interest" description="Disordered" evidence="1">
    <location>
        <begin position="129"/>
        <end position="200"/>
    </location>
</feature>
<evidence type="ECO:0000313" key="2">
    <source>
        <dbReference type="EMBL" id="KAK3673662.1"/>
    </source>
</evidence>